<dbReference type="Proteomes" id="UP001396334">
    <property type="component" value="Unassembled WGS sequence"/>
</dbReference>
<evidence type="ECO:0000256" key="4">
    <source>
        <dbReference type="RuleBase" id="RU000574"/>
    </source>
</evidence>
<evidence type="ECO:0000256" key="1">
    <source>
        <dbReference type="ARBA" id="ARBA00011082"/>
    </source>
</evidence>
<evidence type="ECO:0000256" key="5">
    <source>
        <dbReference type="SAM" id="MobiDB-lite"/>
    </source>
</evidence>
<feature type="region of interest" description="Disordered" evidence="5">
    <location>
        <begin position="56"/>
        <end position="84"/>
    </location>
</feature>
<comment type="caution">
    <text evidence="7">The sequence shown here is derived from an EMBL/GenBank/DDBJ whole genome shotgun (WGS) entry which is preliminary data.</text>
</comment>
<comment type="similarity">
    <text evidence="1 4">Belongs to the eukaryotic ribosomal protein eL19 family.</text>
</comment>
<dbReference type="PROSITE" id="PS00526">
    <property type="entry name" value="RIBOSOMAL_L19E"/>
    <property type="match status" value="1"/>
</dbReference>
<dbReference type="InterPro" id="IPR023638">
    <property type="entry name" value="Ribosomal_eL19_CS"/>
</dbReference>
<dbReference type="Gene3D" id="1.10.1650.10">
    <property type="match status" value="1"/>
</dbReference>
<evidence type="ECO:0000259" key="6">
    <source>
        <dbReference type="SMART" id="SM01416"/>
    </source>
</evidence>
<dbReference type="SMART" id="SM01416">
    <property type="entry name" value="Ribosomal_L19e"/>
    <property type="match status" value="1"/>
</dbReference>
<protein>
    <recommendedName>
        <fullName evidence="4">Ribosomal protein L19</fullName>
    </recommendedName>
</protein>
<organism evidence="7 8">
    <name type="scientific">Hibiscus sabdariffa</name>
    <name type="common">roselle</name>
    <dbReference type="NCBI Taxonomy" id="183260"/>
    <lineage>
        <taxon>Eukaryota</taxon>
        <taxon>Viridiplantae</taxon>
        <taxon>Streptophyta</taxon>
        <taxon>Embryophyta</taxon>
        <taxon>Tracheophyta</taxon>
        <taxon>Spermatophyta</taxon>
        <taxon>Magnoliopsida</taxon>
        <taxon>eudicotyledons</taxon>
        <taxon>Gunneridae</taxon>
        <taxon>Pentapetalae</taxon>
        <taxon>rosids</taxon>
        <taxon>malvids</taxon>
        <taxon>Malvales</taxon>
        <taxon>Malvaceae</taxon>
        <taxon>Malvoideae</taxon>
        <taxon>Hibiscus</taxon>
    </lineage>
</organism>
<dbReference type="InterPro" id="IPR000196">
    <property type="entry name" value="Ribosomal_eL19_dom"/>
</dbReference>
<reference evidence="7 8" key="1">
    <citation type="journal article" date="2024" name="G3 (Bethesda)">
        <title>Genome assembly of Hibiscus sabdariffa L. provides insights into metabolisms of medicinal natural products.</title>
        <authorList>
            <person name="Kim T."/>
        </authorList>
    </citation>
    <scope>NUCLEOTIDE SEQUENCE [LARGE SCALE GENOMIC DNA]</scope>
    <source>
        <strain evidence="7">TK-2024</strain>
        <tissue evidence="7">Old leaves</tissue>
    </source>
</reference>
<keyword evidence="8" id="KW-1185">Reference proteome</keyword>
<dbReference type="PANTHER" id="PTHR10722">
    <property type="entry name" value="60S RIBOSOMAL PROTEIN L19"/>
    <property type="match status" value="1"/>
</dbReference>
<evidence type="ECO:0000313" key="7">
    <source>
        <dbReference type="EMBL" id="KAK9028157.1"/>
    </source>
</evidence>
<keyword evidence="3 4" id="KW-0687">Ribonucleoprotein</keyword>
<evidence type="ECO:0000256" key="3">
    <source>
        <dbReference type="ARBA" id="ARBA00023274"/>
    </source>
</evidence>
<evidence type="ECO:0000313" key="8">
    <source>
        <dbReference type="Proteomes" id="UP001396334"/>
    </source>
</evidence>
<feature type="compositionally biased region" description="Basic residues" evidence="5">
    <location>
        <begin position="72"/>
        <end position="82"/>
    </location>
</feature>
<dbReference type="InterPro" id="IPR057259">
    <property type="entry name" value="Ribosomal_L19e"/>
</dbReference>
<dbReference type="InterPro" id="IPR035970">
    <property type="entry name" value="60S_ribosomal_eL19_sf"/>
</dbReference>
<name>A0ABR2SSQ7_9ROSI</name>
<sequence>MVSLKVQKRLAASLLNCGKRKVWLDPCEALLISVANSRMDIRKLVKDSLIIKKPNVSRSGWRHRKGNDNGNPRRKGYGKRKGTREARLPSKLLWMRRCRVLRRLLQKYREKNKIDKHAYHEMYLKAKGSVFKHKRALLETLHKAKREKDQKSRFDQIIAIKAMGKLGAKMTRKQNLSPSMEDMDVLNNANLV</sequence>
<dbReference type="InterPro" id="IPR057260">
    <property type="entry name" value="Ribosomal_L19e_C"/>
</dbReference>
<dbReference type="EMBL" id="JBBPBN010000012">
    <property type="protein sequence ID" value="KAK9028157.1"/>
    <property type="molecule type" value="Genomic_DNA"/>
</dbReference>
<gene>
    <name evidence="7" type="ORF">V6N11_067969</name>
</gene>
<keyword evidence="2 4" id="KW-0689">Ribosomal protein</keyword>
<feature type="domain" description="Large ribosomal subunit protein eL19" evidence="6">
    <location>
        <begin position="3"/>
        <end position="145"/>
    </location>
</feature>
<accession>A0ABR2SSQ7</accession>
<evidence type="ECO:0000256" key="2">
    <source>
        <dbReference type="ARBA" id="ARBA00022980"/>
    </source>
</evidence>
<dbReference type="Pfam" id="PF25476">
    <property type="entry name" value="Ribosomal_L19e_C"/>
    <property type="match status" value="1"/>
</dbReference>
<dbReference type="Gene3D" id="1.10.1200.240">
    <property type="match status" value="1"/>
</dbReference>
<dbReference type="SUPFAM" id="SSF48140">
    <property type="entry name" value="Ribosomal protein L19 (L19e)"/>
    <property type="match status" value="1"/>
</dbReference>
<proteinExistence type="inferred from homology"/>
<dbReference type="InterPro" id="IPR039547">
    <property type="entry name" value="Ribosomal_eL19"/>
</dbReference>
<dbReference type="Pfam" id="PF01280">
    <property type="entry name" value="Ribosomal_L19e"/>
    <property type="match status" value="1"/>
</dbReference>
<dbReference type="InterPro" id="IPR015972">
    <property type="entry name" value="Ribosomal_eL19_dom1"/>
</dbReference>